<dbReference type="PANTHER" id="PTHR43976:SF16">
    <property type="entry name" value="SHORT-CHAIN DEHYDROGENASE_REDUCTASE FAMILY PROTEIN"/>
    <property type="match status" value="1"/>
</dbReference>
<dbReference type="InterPro" id="IPR036291">
    <property type="entry name" value="NAD(P)-bd_dom_sf"/>
</dbReference>
<dbReference type="Proteomes" id="UP000481861">
    <property type="component" value="Unassembled WGS sequence"/>
</dbReference>
<evidence type="ECO:0000313" key="3">
    <source>
        <dbReference type="EMBL" id="KAF2868645.1"/>
    </source>
</evidence>
<dbReference type="InterPro" id="IPR051911">
    <property type="entry name" value="SDR_oxidoreductase"/>
</dbReference>
<keyword evidence="2" id="KW-0560">Oxidoreductase</keyword>
<dbReference type="PANTHER" id="PTHR43976">
    <property type="entry name" value="SHORT CHAIN DEHYDROGENASE"/>
    <property type="match status" value="1"/>
</dbReference>
<dbReference type="SUPFAM" id="SSF51735">
    <property type="entry name" value="NAD(P)-binding Rossmann-fold domains"/>
    <property type="match status" value="1"/>
</dbReference>
<dbReference type="GO" id="GO:0016491">
    <property type="term" value="F:oxidoreductase activity"/>
    <property type="evidence" value="ECO:0007669"/>
    <property type="project" value="UniProtKB-KW"/>
</dbReference>
<accession>A0A7C8MJI2</accession>
<dbReference type="OrthoDB" id="1274115at2759"/>
<dbReference type="Gene3D" id="3.40.50.720">
    <property type="entry name" value="NAD(P)-binding Rossmann-like Domain"/>
    <property type="match status" value="1"/>
</dbReference>
<comment type="similarity">
    <text evidence="1">Belongs to the short-chain dehydrogenases/reductases (SDR) family.</text>
</comment>
<dbReference type="EMBL" id="JAADJZ010000018">
    <property type="protein sequence ID" value="KAF2868645.1"/>
    <property type="molecule type" value="Genomic_DNA"/>
</dbReference>
<protein>
    <submittedName>
        <fullName evidence="3">Short-chain oxidoreductase</fullName>
    </submittedName>
</protein>
<dbReference type="AlphaFoldDB" id="A0A7C8MJI2"/>
<evidence type="ECO:0000256" key="2">
    <source>
        <dbReference type="ARBA" id="ARBA00023002"/>
    </source>
</evidence>
<reference evidence="3 4" key="1">
    <citation type="submission" date="2020-01" db="EMBL/GenBank/DDBJ databases">
        <authorList>
            <consortium name="DOE Joint Genome Institute"/>
            <person name="Haridas S."/>
            <person name="Albert R."/>
            <person name="Binder M."/>
            <person name="Bloem J."/>
            <person name="Labutti K."/>
            <person name="Salamov A."/>
            <person name="Andreopoulos B."/>
            <person name="Baker S.E."/>
            <person name="Barry K."/>
            <person name="Bills G."/>
            <person name="Bluhm B.H."/>
            <person name="Cannon C."/>
            <person name="Castanera R."/>
            <person name="Culley D.E."/>
            <person name="Daum C."/>
            <person name="Ezra D."/>
            <person name="Gonzalez J.B."/>
            <person name="Henrissat B."/>
            <person name="Kuo A."/>
            <person name="Liang C."/>
            <person name="Lipzen A."/>
            <person name="Lutzoni F."/>
            <person name="Magnuson J."/>
            <person name="Mondo S."/>
            <person name="Nolan M."/>
            <person name="Ohm R."/>
            <person name="Pangilinan J."/>
            <person name="Park H.-J.H."/>
            <person name="Ramirez L."/>
            <person name="Alfaro M."/>
            <person name="Sun H."/>
            <person name="Tritt A."/>
            <person name="Yoshinaga Y."/>
            <person name="Zwiers L.-H.L."/>
            <person name="Turgeon B.G."/>
            <person name="Goodwin S.B."/>
            <person name="Spatafora J.W."/>
            <person name="Crous P.W."/>
            <person name="Grigoriev I.V."/>
        </authorList>
    </citation>
    <scope>NUCLEOTIDE SEQUENCE [LARGE SCALE GENOMIC DNA]</scope>
    <source>
        <strain evidence="3 4">CBS 611.86</strain>
    </source>
</reference>
<organism evidence="3 4">
    <name type="scientific">Massariosphaeria phaeospora</name>
    <dbReference type="NCBI Taxonomy" id="100035"/>
    <lineage>
        <taxon>Eukaryota</taxon>
        <taxon>Fungi</taxon>
        <taxon>Dikarya</taxon>
        <taxon>Ascomycota</taxon>
        <taxon>Pezizomycotina</taxon>
        <taxon>Dothideomycetes</taxon>
        <taxon>Pleosporomycetidae</taxon>
        <taxon>Pleosporales</taxon>
        <taxon>Pleosporales incertae sedis</taxon>
        <taxon>Massariosphaeria</taxon>
    </lineage>
</organism>
<evidence type="ECO:0000256" key="1">
    <source>
        <dbReference type="ARBA" id="ARBA00006484"/>
    </source>
</evidence>
<comment type="caution">
    <text evidence="3">The sequence shown here is derived from an EMBL/GenBank/DDBJ whole genome shotgun (WGS) entry which is preliminary data.</text>
</comment>
<dbReference type="Pfam" id="PF00106">
    <property type="entry name" value="adh_short"/>
    <property type="match status" value="1"/>
</dbReference>
<sequence>MSPLSWLITGCSSGFGEALALELVKRGDRIIATARNVDSLEHLRGNNVHTIALDLNNSQEDIDKCIHAAQEAFGGIDVLVNNASYLTGGHLEQVRDIHFMEVYKTNLIGTVNVTRAIMPHFRARNAAMVVFMGSMSGWVGNIGATSYCASEFALEGVFEGFQQEAALFGIKSIIIEPVYFRTNIFHPSRLRIDTDPLEAYEEINKQMAAFASAIHGTQPGDPGKAAARIADVVHGEDL</sequence>
<dbReference type="PRINTS" id="PR00081">
    <property type="entry name" value="GDHRDH"/>
</dbReference>
<proteinExistence type="inferred from homology"/>
<dbReference type="InterPro" id="IPR002347">
    <property type="entry name" value="SDR_fam"/>
</dbReference>
<name>A0A7C8MJI2_9PLEO</name>
<gene>
    <name evidence="3" type="ORF">BDV95DRAFT_621172</name>
</gene>
<keyword evidence="4" id="KW-1185">Reference proteome</keyword>
<evidence type="ECO:0000313" key="4">
    <source>
        <dbReference type="Proteomes" id="UP000481861"/>
    </source>
</evidence>